<proteinExistence type="predicted"/>
<name>C4WG25_9HYPH</name>
<protein>
    <recommendedName>
        <fullName evidence="2">DUF4815 domain-containing protein</fullName>
    </recommendedName>
</protein>
<gene>
    <name evidence="3" type="ORF">OINT_1001758</name>
</gene>
<reference evidence="3 4" key="1">
    <citation type="submission" date="2009-05" db="EMBL/GenBank/DDBJ databases">
        <authorList>
            <person name="Setubal J.C."/>
            <person name="Boyle S."/>
            <person name="Crasta O.R."/>
            <person name="Gillespie J.J."/>
            <person name="Kenyon R.W."/>
            <person name="Lu J."/>
            <person name="Mane S."/>
            <person name="Nagrani S."/>
            <person name="Shallom J.M."/>
            <person name="Shallom S."/>
            <person name="Shukla M."/>
            <person name="Snyder E.E."/>
            <person name="Sobral B.W."/>
            <person name="Wattam A.R."/>
            <person name="Will R."/>
            <person name="Williams K."/>
            <person name="Yoo H."/>
            <person name="Munk C."/>
            <person name="Tapia R."/>
            <person name="Green L."/>
            <person name="Rogers Y."/>
            <person name="Detter J.C."/>
            <person name="Bruce D."/>
            <person name="Brettin T.S."/>
            <person name="Tsolis R."/>
        </authorList>
    </citation>
    <scope>NUCLEOTIDE SEQUENCE [LARGE SCALE GENOMIC DNA]</scope>
    <source>
        <strain evidence="3 4">LMG 3301</strain>
    </source>
</reference>
<feature type="region of interest" description="Disordered" evidence="1">
    <location>
        <begin position="744"/>
        <end position="764"/>
    </location>
</feature>
<accession>C4WG25</accession>
<dbReference type="RefSeq" id="WP_006467416.1">
    <property type="nucleotide sequence ID" value="NZ_ACQA01000001.1"/>
</dbReference>
<feature type="domain" description="DUF4815" evidence="2">
    <location>
        <begin position="11"/>
        <end position="582"/>
    </location>
</feature>
<dbReference type="GeneID" id="57307727"/>
<dbReference type="HOGENOM" id="CLU_027129_0_0_5"/>
<dbReference type="EMBL" id="ACQA01000001">
    <property type="protein sequence ID" value="EEQ96332.1"/>
    <property type="molecule type" value="Genomic_DNA"/>
</dbReference>
<comment type="caution">
    <text evidence="3">The sequence shown here is derived from an EMBL/GenBank/DDBJ whole genome shotgun (WGS) entry which is preliminary data.</text>
</comment>
<evidence type="ECO:0000313" key="4">
    <source>
        <dbReference type="Proteomes" id="UP000004386"/>
    </source>
</evidence>
<dbReference type="InterPro" id="IPR032096">
    <property type="entry name" value="DUF4815"/>
</dbReference>
<evidence type="ECO:0000313" key="3">
    <source>
        <dbReference type="EMBL" id="EEQ96332.1"/>
    </source>
</evidence>
<dbReference type="Pfam" id="PF16075">
    <property type="entry name" value="DUF4815"/>
    <property type="match status" value="1"/>
</dbReference>
<sequence length="764" mass="83909">MSIFIRHGFLDRYSRSAKRFALAFKKKLYLQSTDLNELQSMADDKMRRGFDALFQDGRVTAGPAPVVEEVDDDHIRVKLGDCTVYVGGYFHDVPAAEFVLAKAGTAYIGVIVTENTVDDVADPSLKGSIPDTQAFMQPGASRIEITVAWSHSRLDNEIPLVNVYTVLDGTILMSDTNTEFSEIYKALARQSDESNGSFVNSGYHVTAVEIDAQGNQVFSVSEGVAWLNGWRTARSQALRFVIPEEPDLAPVDNETHRFTAATGGEQTIQLTKSPIAKVRRVTIVKETTQTVVHGSYTGVTDQLPHSSIKQIFKVWDTTREYPATTSWINSGGSLDWSPSGPEPAPGASYDIHYQYYENIILAPEAIGRGSLKISGAAKDTDVFLDYDYKLPRIDVIALIPGGYLAHIKGTSSATRPRAPSVPSTHLELARVTNNWGLLPSIEQTAVPNMDYSEMRNLKETVVNLADLVAQLRLRFDVNARDVSARRGMFVDSFVNDAMRDQGVAQTAASYGGKLRLPIKTTAHEFPAMTEPLMLPFTEEIVLSQLRESGEIEINPNAVFTAVPGRATLNPATDTWTDKNTVWSSSETQSFDSSMGEYLPDYITGIDITANVEKVRTDVKAAEFIRQRPLAFRIEGFRPNETLDKIYFDEIEIAPATVSGPAGNDGVITGTLDIPAKVPTGTKIVVFQGAFTEASCTYAARGEITTEEYRLATSVQTTTATMPQPVVNNTVINNVTNVTNVTQQTGNQNNSRVIQPREPRSAHHD</sequence>
<dbReference type="AlphaFoldDB" id="C4WG25"/>
<evidence type="ECO:0000259" key="2">
    <source>
        <dbReference type="Pfam" id="PF16075"/>
    </source>
</evidence>
<feature type="compositionally biased region" description="Basic and acidic residues" evidence="1">
    <location>
        <begin position="754"/>
        <end position="764"/>
    </location>
</feature>
<organism evidence="3 4">
    <name type="scientific">Brucella intermedia LMG 3301</name>
    <dbReference type="NCBI Taxonomy" id="641118"/>
    <lineage>
        <taxon>Bacteria</taxon>
        <taxon>Pseudomonadati</taxon>
        <taxon>Pseudomonadota</taxon>
        <taxon>Alphaproteobacteria</taxon>
        <taxon>Hyphomicrobiales</taxon>
        <taxon>Brucellaceae</taxon>
        <taxon>Brucella/Ochrobactrum group</taxon>
        <taxon>Brucella</taxon>
    </lineage>
</organism>
<dbReference type="Proteomes" id="UP000004386">
    <property type="component" value="Unassembled WGS sequence"/>
</dbReference>
<evidence type="ECO:0000256" key="1">
    <source>
        <dbReference type="SAM" id="MobiDB-lite"/>
    </source>
</evidence>